<dbReference type="Pfam" id="PF15326">
    <property type="entry name" value="TEX15"/>
    <property type="match status" value="1"/>
</dbReference>
<reference evidence="3" key="1">
    <citation type="submission" date="2023-06" db="EMBL/GenBank/DDBJ databases">
        <title>Reference genome for the Northern bat (Eptesicus nilssonii), a most northern bat species.</title>
        <authorList>
            <person name="Laine V.N."/>
            <person name="Pulliainen A.T."/>
            <person name="Lilley T.M."/>
        </authorList>
    </citation>
    <scope>NUCLEOTIDE SEQUENCE</scope>
    <source>
        <strain evidence="3">BLF_Eptnil</strain>
        <tissue evidence="3">Kidney</tissue>
    </source>
</reference>
<dbReference type="InterPro" id="IPR026616">
    <property type="entry name" value="TEX15"/>
</dbReference>
<comment type="caution">
    <text evidence="3">The sequence shown here is derived from an EMBL/GenBank/DDBJ whole genome shotgun (WGS) entry which is preliminary data.</text>
</comment>
<dbReference type="AlphaFoldDB" id="A0AA40I2G7"/>
<feature type="compositionally biased region" description="Basic and acidic residues" evidence="1">
    <location>
        <begin position="457"/>
        <end position="470"/>
    </location>
</feature>
<evidence type="ECO:0000313" key="3">
    <source>
        <dbReference type="EMBL" id="KAK1341831.1"/>
    </source>
</evidence>
<dbReference type="GO" id="GO:0007130">
    <property type="term" value="P:synaptonemal complex assembly"/>
    <property type="evidence" value="ECO:0007669"/>
    <property type="project" value="TreeGrafter"/>
</dbReference>
<protein>
    <recommendedName>
        <fullName evidence="2">Testis expressed sequence 15 domain-containing protein</fullName>
    </recommendedName>
</protein>
<proteinExistence type="predicted"/>
<feature type="region of interest" description="Disordered" evidence="1">
    <location>
        <begin position="417"/>
        <end position="511"/>
    </location>
</feature>
<organism evidence="3 4">
    <name type="scientific">Cnephaeus nilssonii</name>
    <name type="common">Northern bat</name>
    <name type="synonym">Eptesicus nilssonii</name>
    <dbReference type="NCBI Taxonomy" id="3371016"/>
    <lineage>
        <taxon>Eukaryota</taxon>
        <taxon>Metazoa</taxon>
        <taxon>Chordata</taxon>
        <taxon>Craniata</taxon>
        <taxon>Vertebrata</taxon>
        <taxon>Euteleostomi</taxon>
        <taxon>Mammalia</taxon>
        <taxon>Eutheria</taxon>
        <taxon>Laurasiatheria</taxon>
        <taxon>Chiroptera</taxon>
        <taxon>Yangochiroptera</taxon>
        <taxon>Vespertilionidae</taxon>
        <taxon>Cnephaeus</taxon>
    </lineage>
</organism>
<dbReference type="Proteomes" id="UP001177744">
    <property type="component" value="Unassembled WGS sequence"/>
</dbReference>
<feature type="domain" description="Testis expressed sequence 15" evidence="2">
    <location>
        <begin position="76"/>
        <end position="223"/>
    </location>
</feature>
<dbReference type="GO" id="GO:0007140">
    <property type="term" value="P:male meiotic nuclear division"/>
    <property type="evidence" value="ECO:0007669"/>
    <property type="project" value="InterPro"/>
</dbReference>
<dbReference type="GO" id="GO:0005634">
    <property type="term" value="C:nucleus"/>
    <property type="evidence" value="ECO:0007669"/>
    <property type="project" value="TreeGrafter"/>
</dbReference>
<evidence type="ECO:0000256" key="1">
    <source>
        <dbReference type="SAM" id="MobiDB-lite"/>
    </source>
</evidence>
<dbReference type="PANTHER" id="PTHR22380">
    <property type="entry name" value="TESTIS-EXPRESSED PROTEIN 15"/>
    <property type="match status" value="1"/>
</dbReference>
<feature type="compositionally biased region" description="Basic and acidic residues" evidence="1">
    <location>
        <begin position="431"/>
        <end position="444"/>
    </location>
</feature>
<accession>A0AA40I2G7</accession>
<evidence type="ECO:0000313" key="4">
    <source>
        <dbReference type="Proteomes" id="UP001177744"/>
    </source>
</evidence>
<gene>
    <name evidence="3" type="ORF">QTO34_016582</name>
</gene>
<evidence type="ECO:0000259" key="2">
    <source>
        <dbReference type="Pfam" id="PF15326"/>
    </source>
</evidence>
<dbReference type="EMBL" id="JAULJE010000006">
    <property type="protein sequence ID" value="KAK1341831.1"/>
    <property type="molecule type" value="Genomic_DNA"/>
</dbReference>
<feature type="compositionally biased region" description="Low complexity" evidence="1">
    <location>
        <begin position="486"/>
        <end position="495"/>
    </location>
</feature>
<name>A0AA40I2G7_CNENI</name>
<dbReference type="PANTHER" id="PTHR22380:SF1">
    <property type="entry name" value="TESTIS-EXPRESSED PROTEIN 15"/>
    <property type="match status" value="1"/>
</dbReference>
<dbReference type="GO" id="GO:0010569">
    <property type="term" value="P:regulation of double-strand break repair via homologous recombination"/>
    <property type="evidence" value="ECO:0007669"/>
    <property type="project" value="InterPro"/>
</dbReference>
<keyword evidence="4" id="KW-1185">Reference proteome</keyword>
<sequence length="868" mass="98365">MVWNISFFDAAKSLVWKEKRQSISKKCSGQKNKETLLKMNQSSFSKLQKIYETLSKELSSEQISNIELEENTMVASRKSDDLINKATVSIENCKFNSTLLSHPDICCINEILDQTEFADFKKLQELTLRCTNHLESLKKYFQMLQDDNRENIFITEENVLDVVENHSNESIILKPAAAETYIEIAMLSETVHFLKNSMAKKLDKQRFRGMLWFDLSLLPELVHCQEKMASFSFLKDNSADCLWEVIETAISELKEDLDVIDKHDEAVNRSYALRLFSRELKELSEVKKLVKKSEYSVSTYIDFVPCVASINYGSTVTELEHNYNQFSTLLKSILAAPQKDLGKMAHIVKVMKTIEHMKMICAKNAELTISFILCQMLHNREKTSQLKRGEKMNVHVKPRKNINKSSTCTKVPSISECLMKNGSNSSKKRPITVDKCQDSQEQEKNTTVSSCKKQKVDRKDVTEINKEKATFKHPRTTRSHPESESEIGPSSSNNQRRNRGSPKKVEIQRSLPVSPLSLKNLKDTGMLKSEGTIDLTNISSATSEDFTGQQGNVNSMKKRDVTFRAAETKSDKKECSFVIRPSDIKPGTDAAALLPNASVPSKPVFCFARDILANLEMNDTVSELQDNEILKSSITNSTGTNSPEPIFIQNKIPVPQINETQPAKTESKEKYMKDTLNRSTAPVETSESISLNVNQTAEYSFSEQQNNENSKVLTQNAARYQNELPQSARTPIYNSSEHSFGTLNPSYAWCVYHYSSSNGSSITQTYQGITSFEVQPLPPEMLTTVPSTVQNTHSNLLYSQYFGYFAGGPQACSFMPANTMLPINHYHKLHTLTLLIQVYFHKFLGLMFHGNNKNPFSKDFETVFCLLK</sequence>
<dbReference type="InterPro" id="IPR032765">
    <property type="entry name" value="TEX15_dom"/>
</dbReference>